<keyword evidence="3" id="KW-1185">Reference proteome</keyword>
<organism evidence="2 3">
    <name type="scientific">Variovorax humicola</name>
    <dbReference type="NCBI Taxonomy" id="1769758"/>
    <lineage>
        <taxon>Bacteria</taxon>
        <taxon>Pseudomonadati</taxon>
        <taxon>Pseudomonadota</taxon>
        <taxon>Betaproteobacteria</taxon>
        <taxon>Burkholderiales</taxon>
        <taxon>Comamonadaceae</taxon>
        <taxon>Variovorax</taxon>
    </lineage>
</organism>
<dbReference type="EMBL" id="JBBKZV010000016">
    <property type="protein sequence ID" value="MEJ8824770.1"/>
    <property type="molecule type" value="Genomic_DNA"/>
</dbReference>
<sequence>MPEDIAISGHLAMHIDLWPPLSLIRDAFERDHSGAADAAVAPPNGKPAASTQATQSLQSLQSLQPPPSRIAEDLLLPLTELARRREAVAQRAFPARWAPGRLLSIVHEGRLLGVLLDKCIGGDRWQGWMATGEADWAGAFDVLLEPGDEPFEPLFGMVQAWNPVTLTAAPQLCARVQGELSATRLAAIRAVHDEWATQQPLGIDAAPGRIALRTAGGVFSVLSGTPLGDGDPRSEYQALYRDAAARLGTSLLTAAAPTGPPPQSSAPADEPGWGARLRKWLGADWVRPAFALLALMVVVQNVGLFNRRPVEDEEVRFRSVATEPASPPVANLAVLWKPGVTLDAAGRALRDASVEVVGGPDLTGAWQLHAADPVNALAALRGSALVQSVRMAEAPGAK</sequence>
<dbReference type="RefSeq" id="WP_340365792.1">
    <property type="nucleotide sequence ID" value="NZ_JBBKZV010000016.1"/>
</dbReference>
<evidence type="ECO:0000313" key="2">
    <source>
        <dbReference type="EMBL" id="MEJ8824770.1"/>
    </source>
</evidence>
<reference evidence="2 3" key="1">
    <citation type="submission" date="2024-03" db="EMBL/GenBank/DDBJ databases">
        <title>Novel species of the genus Variovorax.</title>
        <authorList>
            <person name="Liu Q."/>
            <person name="Xin Y.-H."/>
        </authorList>
    </citation>
    <scope>NUCLEOTIDE SEQUENCE [LARGE SCALE GENOMIC DNA]</scope>
    <source>
        <strain evidence="2 3">KACC 18501</strain>
    </source>
</reference>
<name>A0ABU8W3Z7_9BURK</name>
<evidence type="ECO:0008006" key="4">
    <source>
        <dbReference type="Google" id="ProtNLM"/>
    </source>
</evidence>
<evidence type="ECO:0000256" key="1">
    <source>
        <dbReference type="SAM" id="MobiDB-lite"/>
    </source>
</evidence>
<proteinExistence type="predicted"/>
<protein>
    <recommendedName>
        <fullName evidence="4">GspL cytoplasmic actin-ATPase-like domain-containing protein</fullName>
    </recommendedName>
</protein>
<dbReference type="Proteomes" id="UP001363010">
    <property type="component" value="Unassembled WGS sequence"/>
</dbReference>
<gene>
    <name evidence="2" type="ORF">WKW80_22470</name>
</gene>
<evidence type="ECO:0000313" key="3">
    <source>
        <dbReference type="Proteomes" id="UP001363010"/>
    </source>
</evidence>
<accession>A0ABU8W3Z7</accession>
<feature type="compositionally biased region" description="Low complexity" evidence="1">
    <location>
        <begin position="47"/>
        <end position="63"/>
    </location>
</feature>
<feature type="region of interest" description="Disordered" evidence="1">
    <location>
        <begin position="36"/>
        <end position="65"/>
    </location>
</feature>
<comment type="caution">
    <text evidence="2">The sequence shown here is derived from an EMBL/GenBank/DDBJ whole genome shotgun (WGS) entry which is preliminary data.</text>
</comment>